<keyword evidence="2" id="KW-1185">Reference proteome</keyword>
<evidence type="ECO:0000313" key="1">
    <source>
        <dbReference type="EMBL" id="TPH12796.1"/>
    </source>
</evidence>
<dbReference type="OrthoDB" id="6264505at2"/>
<evidence type="ECO:0000313" key="2">
    <source>
        <dbReference type="Proteomes" id="UP000315303"/>
    </source>
</evidence>
<protein>
    <recommendedName>
        <fullName evidence="3">RcsF protein</fullName>
    </recommendedName>
</protein>
<gene>
    <name evidence="1" type="ORF">EPA86_15330</name>
</gene>
<proteinExistence type="predicted"/>
<sequence length="122" mass="13635">MKKILVTLSILSLYGCSTLSVDTNLGRHVDRAIRASVVEEFSHSEIFSMNARALGPVETDYCQLNISEPMPSKKSLHKTLKAETQFLGGNAIVYDECKTSTGYFDCKKYVRCRAIAYLVSYP</sequence>
<dbReference type="RefSeq" id="WP_140605165.1">
    <property type="nucleotide sequence ID" value="NZ_SAWY01000038.1"/>
</dbReference>
<reference evidence="1 2" key="1">
    <citation type="submission" date="2019-01" db="EMBL/GenBank/DDBJ databases">
        <title>Litorilituus lipolytica sp. nov., isolated from intertidal sand of the Yellow Sea in China.</title>
        <authorList>
            <person name="Liu A."/>
        </authorList>
    </citation>
    <scope>NUCLEOTIDE SEQUENCE [LARGE SCALE GENOMIC DNA]</scope>
    <source>
        <strain evidence="1 2">RZ04</strain>
    </source>
</reference>
<comment type="caution">
    <text evidence="1">The sequence shown here is derived from an EMBL/GenBank/DDBJ whole genome shotgun (WGS) entry which is preliminary data.</text>
</comment>
<dbReference type="Proteomes" id="UP000315303">
    <property type="component" value="Unassembled WGS sequence"/>
</dbReference>
<evidence type="ECO:0008006" key="3">
    <source>
        <dbReference type="Google" id="ProtNLM"/>
    </source>
</evidence>
<dbReference type="EMBL" id="SAWY01000038">
    <property type="protein sequence ID" value="TPH12796.1"/>
    <property type="molecule type" value="Genomic_DNA"/>
</dbReference>
<dbReference type="PROSITE" id="PS51257">
    <property type="entry name" value="PROKAR_LIPOPROTEIN"/>
    <property type="match status" value="1"/>
</dbReference>
<dbReference type="Gene3D" id="3.30.110.70">
    <property type="entry name" value="Hypothetical protein apc22750. Chain B"/>
    <property type="match status" value="1"/>
</dbReference>
<name>A0A502KMY3_9GAMM</name>
<accession>A0A502KMY3</accession>
<organism evidence="1 2">
    <name type="scientific">Litorilituus lipolyticus</name>
    <dbReference type="NCBI Taxonomy" id="2491017"/>
    <lineage>
        <taxon>Bacteria</taxon>
        <taxon>Pseudomonadati</taxon>
        <taxon>Pseudomonadota</taxon>
        <taxon>Gammaproteobacteria</taxon>
        <taxon>Alteromonadales</taxon>
        <taxon>Colwelliaceae</taxon>
        <taxon>Litorilituus</taxon>
    </lineage>
</organism>
<dbReference type="AlphaFoldDB" id="A0A502KMY3"/>